<protein>
    <submittedName>
        <fullName evidence="1">DUF4249 domain-containing protein</fullName>
    </submittedName>
</protein>
<proteinExistence type="predicted"/>
<reference evidence="1 2" key="1">
    <citation type="submission" date="2019-02" db="EMBL/GenBank/DDBJ databases">
        <authorList>
            <person name="Goldberg S.R."/>
            <person name="Haltli B.A."/>
            <person name="Correa H."/>
            <person name="Russell K.G."/>
        </authorList>
    </citation>
    <scope>NUCLEOTIDE SEQUENCE [LARGE SCALE GENOMIC DNA]</scope>
    <source>
        <strain evidence="1 2">JCM 16186</strain>
    </source>
</reference>
<sequence length="367" mass="41758">MRLIILIMAVGVLGSCIELVSFDTSSEPSRLVVESTITNISYNDRLQLPVDPEYFSVKLSNTGKVSNEKDEPVLEAEVILQDDLDNTWHFEDLDNSGTYRLYDADFKVLEDRIYKLRITTKEGKIYESMEETMTVVGSVSSVQPEFMEKEVLKNVAGEEKPVVVQGVEGRIEIPENTGEEKFYRWKYEAAWEVQAGLLSTGHPNKRCWISNENYFKDYTMVRDITGGYIQPLFFLELSANSRVEHEFSVLVTQYSLGKGAYEFWENIKIQREQGGGSIFDPPPFEIPSNIYNVSNPEEKTSGYFIVADESLTRWFIKPSDFPFNVALDDLCAPVPGAPHIPPAVCNNCLDYQSGYTSITNSKPSWWY</sequence>
<dbReference type="EMBL" id="SMLW01000647">
    <property type="protein sequence ID" value="MTI27921.1"/>
    <property type="molecule type" value="Genomic_DNA"/>
</dbReference>
<accession>A0ABW9RVJ1</accession>
<evidence type="ECO:0000313" key="2">
    <source>
        <dbReference type="Proteomes" id="UP000798808"/>
    </source>
</evidence>
<comment type="caution">
    <text evidence="1">The sequence shown here is derived from an EMBL/GenBank/DDBJ whole genome shotgun (WGS) entry which is preliminary data.</text>
</comment>
<organism evidence="1 2">
    <name type="scientific">Fulvivirga kasyanovii</name>
    <dbReference type="NCBI Taxonomy" id="396812"/>
    <lineage>
        <taxon>Bacteria</taxon>
        <taxon>Pseudomonadati</taxon>
        <taxon>Bacteroidota</taxon>
        <taxon>Cytophagia</taxon>
        <taxon>Cytophagales</taxon>
        <taxon>Fulvivirgaceae</taxon>
        <taxon>Fulvivirga</taxon>
    </lineage>
</organism>
<evidence type="ECO:0000313" key="1">
    <source>
        <dbReference type="EMBL" id="MTI27921.1"/>
    </source>
</evidence>
<name>A0ABW9RVJ1_9BACT</name>
<gene>
    <name evidence="1" type="ORF">E1163_23390</name>
</gene>
<dbReference type="Pfam" id="PF14054">
    <property type="entry name" value="DUF4249"/>
    <property type="match status" value="1"/>
</dbReference>
<dbReference type="InterPro" id="IPR025345">
    <property type="entry name" value="DUF4249"/>
</dbReference>
<keyword evidence="2" id="KW-1185">Reference proteome</keyword>
<dbReference type="Proteomes" id="UP000798808">
    <property type="component" value="Unassembled WGS sequence"/>
</dbReference>
<dbReference type="RefSeq" id="WP_155174937.1">
    <property type="nucleotide sequence ID" value="NZ_BAAAFL010000012.1"/>
</dbReference>
<dbReference type="PROSITE" id="PS51257">
    <property type="entry name" value="PROKAR_LIPOPROTEIN"/>
    <property type="match status" value="1"/>
</dbReference>